<dbReference type="InParanoid" id="A0A6P3F5S7"/>
<dbReference type="PANTHER" id="PTHR11639:SF5">
    <property type="entry name" value="PROTEIN S100-A8"/>
    <property type="match status" value="1"/>
</dbReference>
<organism evidence="4 5">
    <name type="scientific">Octodon degus</name>
    <name type="common">Degu</name>
    <name type="synonym">Sciurus degus</name>
    <dbReference type="NCBI Taxonomy" id="10160"/>
    <lineage>
        <taxon>Eukaryota</taxon>
        <taxon>Metazoa</taxon>
        <taxon>Chordata</taxon>
        <taxon>Craniata</taxon>
        <taxon>Vertebrata</taxon>
        <taxon>Euteleostomi</taxon>
        <taxon>Mammalia</taxon>
        <taxon>Eutheria</taxon>
        <taxon>Euarchontoglires</taxon>
        <taxon>Glires</taxon>
        <taxon>Rodentia</taxon>
        <taxon>Hystricomorpha</taxon>
        <taxon>Octodontidae</taxon>
        <taxon>Octodon</taxon>
    </lineage>
</organism>
<keyword evidence="2" id="KW-0106">Calcium</keyword>
<dbReference type="GO" id="GO:0070062">
    <property type="term" value="C:extracellular exosome"/>
    <property type="evidence" value="ECO:0007669"/>
    <property type="project" value="TreeGrafter"/>
</dbReference>
<dbReference type="CTD" id="6279"/>
<dbReference type="SUPFAM" id="SSF47473">
    <property type="entry name" value="EF-hand"/>
    <property type="match status" value="1"/>
</dbReference>
<dbReference type="Gene3D" id="1.10.238.10">
    <property type="entry name" value="EF-hand"/>
    <property type="match status" value="1"/>
</dbReference>
<dbReference type="InterPro" id="IPR002048">
    <property type="entry name" value="EF_hand_dom"/>
</dbReference>
<keyword evidence="4" id="KW-1185">Reference proteome</keyword>
<dbReference type="PROSITE" id="PS50222">
    <property type="entry name" value="EF_HAND_2"/>
    <property type="match status" value="1"/>
</dbReference>
<dbReference type="PROSITE" id="PS00018">
    <property type="entry name" value="EF_HAND_1"/>
    <property type="match status" value="1"/>
</dbReference>
<gene>
    <name evidence="5" type="primary">S100a8</name>
</gene>
<reference evidence="5" key="1">
    <citation type="submission" date="2025-08" db="UniProtKB">
        <authorList>
            <consortium name="RefSeq"/>
        </authorList>
    </citation>
    <scope>IDENTIFICATION</scope>
</reference>
<evidence type="ECO:0000313" key="4">
    <source>
        <dbReference type="Proteomes" id="UP000515203"/>
    </source>
</evidence>
<dbReference type="SMART" id="SM01394">
    <property type="entry name" value="S_100"/>
    <property type="match status" value="1"/>
</dbReference>
<dbReference type="GO" id="GO:0030593">
    <property type="term" value="P:neutrophil chemotaxis"/>
    <property type="evidence" value="ECO:0007669"/>
    <property type="project" value="TreeGrafter"/>
</dbReference>
<dbReference type="GeneID" id="101591912"/>
<dbReference type="PANTHER" id="PTHR11639">
    <property type="entry name" value="S100 CALCIUM-BINDING PROTEIN"/>
    <property type="match status" value="1"/>
</dbReference>
<dbReference type="AlphaFoldDB" id="A0A6P3F5S7"/>
<dbReference type="InterPro" id="IPR011992">
    <property type="entry name" value="EF-hand-dom_pair"/>
</dbReference>
<dbReference type="FunCoup" id="A0A6P3F5S7">
    <property type="interactions" value="87"/>
</dbReference>
<evidence type="ECO:0000259" key="3">
    <source>
        <dbReference type="PROSITE" id="PS50222"/>
    </source>
</evidence>
<dbReference type="GO" id="GO:0043542">
    <property type="term" value="P:endothelial cell migration"/>
    <property type="evidence" value="ECO:0007669"/>
    <property type="project" value="TreeGrafter"/>
</dbReference>
<sequence>MPTELEKALDNVVSVYHKYSEVKGNHHAIYKDDLKKLLTKECPQYTKKKSAREWFRLLDINEDGAVNFQEFLVLVVKVALRAHEESHKHEGDGHRH</sequence>
<keyword evidence="1" id="KW-0479">Metal-binding</keyword>
<dbReference type="GO" id="GO:0070488">
    <property type="term" value="P:neutrophil aggregation"/>
    <property type="evidence" value="ECO:0007669"/>
    <property type="project" value="TreeGrafter"/>
</dbReference>
<dbReference type="Pfam" id="PF01023">
    <property type="entry name" value="S_100"/>
    <property type="match status" value="1"/>
</dbReference>
<proteinExistence type="predicted"/>
<protein>
    <submittedName>
        <fullName evidence="5">Protein S100-A8</fullName>
    </submittedName>
</protein>
<evidence type="ECO:0000313" key="5">
    <source>
        <dbReference type="RefSeq" id="XP_004632521.1"/>
    </source>
</evidence>
<accession>A0A6P3F5S7</accession>
<dbReference type="InterPro" id="IPR018247">
    <property type="entry name" value="EF_Hand_1_Ca_BS"/>
</dbReference>
<dbReference type="GO" id="GO:0002523">
    <property type="term" value="P:leukocyte migration involved in inflammatory response"/>
    <property type="evidence" value="ECO:0007669"/>
    <property type="project" value="TreeGrafter"/>
</dbReference>
<evidence type="ECO:0000256" key="1">
    <source>
        <dbReference type="ARBA" id="ARBA00022723"/>
    </source>
</evidence>
<dbReference type="GO" id="GO:0005509">
    <property type="term" value="F:calcium ion binding"/>
    <property type="evidence" value="ECO:0007669"/>
    <property type="project" value="InterPro"/>
</dbReference>
<feature type="domain" description="EF-hand" evidence="3">
    <location>
        <begin position="46"/>
        <end position="81"/>
    </location>
</feature>
<dbReference type="RefSeq" id="XP_004632521.1">
    <property type="nucleotide sequence ID" value="XM_004632464.2"/>
</dbReference>
<name>A0A6P3F5S7_OCTDE</name>
<dbReference type="Proteomes" id="UP000515203">
    <property type="component" value="Unplaced"/>
</dbReference>
<evidence type="ECO:0000256" key="2">
    <source>
        <dbReference type="ARBA" id="ARBA00022837"/>
    </source>
</evidence>
<dbReference type="GO" id="GO:0032496">
    <property type="term" value="P:response to lipopolysaccharide"/>
    <property type="evidence" value="ECO:0007669"/>
    <property type="project" value="TreeGrafter"/>
</dbReference>
<dbReference type="GO" id="GO:0005737">
    <property type="term" value="C:cytoplasm"/>
    <property type="evidence" value="ECO:0007669"/>
    <property type="project" value="TreeGrafter"/>
</dbReference>
<dbReference type="SMART" id="SM00054">
    <property type="entry name" value="EFh"/>
    <property type="match status" value="1"/>
</dbReference>
<dbReference type="InterPro" id="IPR013787">
    <property type="entry name" value="S100_Ca-bd_sub"/>
</dbReference>
<dbReference type="OrthoDB" id="26525at2759"/>
<dbReference type="GO" id="GO:0048306">
    <property type="term" value="F:calcium-dependent protein binding"/>
    <property type="evidence" value="ECO:0007669"/>
    <property type="project" value="TreeGrafter"/>
</dbReference>